<dbReference type="GO" id="GO:0003700">
    <property type="term" value="F:DNA-binding transcription factor activity"/>
    <property type="evidence" value="ECO:0007669"/>
    <property type="project" value="InterPro"/>
</dbReference>
<reference evidence="11" key="3">
    <citation type="submission" date="2025-09" db="UniProtKB">
        <authorList>
            <consortium name="Ensembl"/>
        </authorList>
    </citation>
    <scope>IDENTIFICATION</scope>
</reference>
<keyword evidence="7" id="KW-0804">Transcription</keyword>
<feature type="domain" description="HSF-type DNA-binding" evidence="10">
    <location>
        <begin position="58"/>
        <end position="82"/>
    </location>
</feature>
<evidence type="ECO:0000256" key="5">
    <source>
        <dbReference type="ARBA" id="ARBA00023125"/>
    </source>
</evidence>
<evidence type="ECO:0000256" key="9">
    <source>
        <dbReference type="RuleBase" id="RU004020"/>
    </source>
</evidence>
<dbReference type="SUPFAM" id="SSF46785">
    <property type="entry name" value="Winged helix' DNA-binding domain"/>
    <property type="match status" value="1"/>
</dbReference>
<dbReference type="GeneTree" id="ENSGT00940000158421"/>
<dbReference type="PANTHER" id="PTHR10015">
    <property type="entry name" value="HEAT SHOCK TRANSCRIPTION FACTOR"/>
    <property type="match status" value="1"/>
</dbReference>
<dbReference type="Ensembl" id="ENSAOCT00000019251.2">
    <property type="protein sequence ID" value="ENSAOCP00000011747.2"/>
    <property type="gene ID" value="ENSAOCG00000016151.2"/>
</dbReference>
<reference evidence="11 12" key="1">
    <citation type="submission" date="2022-01" db="EMBL/GenBank/DDBJ databases">
        <title>A chromosome-scale genome assembly of the false clownfish, Amphiprion ocellaris.</title>
        <authorList>
            <person name="Ryu T."/>
        </authorList>
    </citation>
    <scope>NUCLEOTIDE SEQUENCE [LARGE SCALE GENOMIC DNA]</scope>
</reference>
<evidence type="ECO:0000256" key="3">
    <source>
        <dbReference type="ARBA" id="ARBA00023015"/>
    </source>
</evidence>
<dbReference type="Pfam" id="PF00447">
    <property type="entry name" value="HSF_DNA-bind"/>
    <property type="match status" value="1"/>
</dbReference>
<dbReference type="InterPro" id="IPR000232">
    <property type="entry name" value="HSF_DNA-bd"/>
</dbReference>
<dbReference type="OMA" id="LICWSPQ"/>
<dbReference type="PROSITE" id="PS00434">
    <property type="entry name" value="HSF_DOMAIN"/>
    <property type="match status" value="1"/>
</dbReference>
<dbReference type="SMART" id="SM00415">
    <property type="entry name" value="HSF"/>
    <property type="match status" value="1"/>
</dbReference>
<protein>
    <recommendedName>
        <fullName evidence="10">HSF-type DNA-binding domain-containing protein</fullName>
    </recommendedName>
</protein>
<gene>
    <name evidence="11" type="primary">HSF1</name>
</gene>
<dbReference type="GO" id="GO:0043565">
    <property type="term" value="F:sequence-specific DNA binding"/>
    <property type="evidence" value="ECO:0007669"/>
    <property type="project" value="InterPro"/>
</dbReference>
<evidence type="ECO:0000256" key="7">
    <source>
        <dbReference type="ARBA" id="ARBA00023163"/>
    </source>
</evidence>
<evidence type="ECO:0000313" key="12">
    <source>
        <dbReference type="Proteomes" id="UP001501940"/>
    </source>
</evidence>
<dbReference type="FunFam" id="1.10.10.10:FF:000027">
    <property type="entry name" value="Heat shock transcription factor 1"/>
    <property type="match status" value="1"/>
</dbReference>
<accession>A0A3Q1BBQ3</accession>
<evidence type="ECO:0000256" key="4">
    <source>
        <dbReference type="ARBA" id="ARBA00023016"/>
    </source>
</evidence>
<comment type="subcellular location">
    <subcellularLocation>
        <location evidence="1">Nucleus</location>
    </subcellularLocation>
</comment>
<organism evidence="11 12">
    <name type="scientific">Amphiprion ocellaris</name>
    <name type="common">Clown anemonefish</name>
    <dbReference type="NCBI Taxonomy" id="80972"/>
    <lineage>
        <taxon>Eukaryota</taxon>
        <taxon>Metazoa</taxon>
        <taxon>Chordata</taxon>
        <taxon>Craniata</taxon>
        <taxon>Vertebrata</taxon>
        <taxon>Euteleostomi</taxon>
        <taxon>Actinopterygii</taxon>
        <taxon>Neopterygii</taxon>
        <taxon>Teleostei</taxon>
        <taxon>Neoteleostei</taxon>
        <taxon>Acanthomorphata</taxon>
        <taxon>Ovalentaria</taxon>
        <taxon>Pomacentridae</taxon>
        <taxon>Amphiprion</taxon>
    </lineage>
</organism>
<keyword evidence="3" id="KW-0805">Transcription regulation</keyword>
<keyword evidence="8" id="KW-0539">Nucleus</keyword>
<sequence length="487" mass="53314">MEYPGGGGAVLSGGNVPAFLTKLWTLVEDPDTDPLICWSPSGTSFHVFDQGRFSKEVLPKFFKHNNMASFIRQLNMYGFRKVVHIEQGGLVKPERDDTEFQHPFFIRGQEHLMENIKRKVTNVASVRQDEVKISTDEVSKILTDVQLMKGKQETIDSRIIAMKHENEALWREVASLRQKHAQQQKVVNKLIQFLVSLVQSNRIMGVKRKIPLMLNDSNSAHSMPKYSRPFSLEHMQAAANLFSADSPLTSGPIISDITEVATPTTDDVVGDWTDPGDIQSVDIKEEPCSPEVEVCPVLEGVATPVDTPLSPTTFINSILLDTETTPPPVTPTCSPPTGKCQTIACIDRPHPPPSAGGLPPDVWRVVSTTADKSELLDHVDLIDNSLENLQNMLNTQTFTFDTSPLFEVSHLGTPEWSSADLTCLTVALVTPCCSLIGTGKQLVHAGEGGADLPSLLELEGEPFFDADPPADDPAAALLSHAHLDSDL</sequence>
<evidence type="ECO:0000259" key="10">
    <source>
        <dbReference type="PROSITE" id="PS00434"/>
    </source>
</evidence>
<evidence type="ECO:0000256" key="6">
    <source>
        <dbReference type="ARBA" id="ARBA00023159"/>
    </source>
</evidence>
<name>A0A3Q1BBQ3_AMPOC</name>
<dbReference type="InterPro" id="IPR010542">
    <property type="entry name" value="Vert_HSTF_C"/>
</dbReference>
<dbReference type="Proteomes" id="UP001501940">
    <property type="component" value="Chromosome 15"/>
</dbReference>
<evidence type="ECO:0000256" key="8">
    <source>
        <dbReference type="ARBA" id="ARBA00023242"/>
    </source>
</evidence>
<evidence type="ECO:0000256" key="2">
    <source>
        <dbReference type="ARBA" id="ARBA00006403"/>
    </source>
</evidence>
<dbReference type="Pfam" id="PF06546">
    <property type="entry name" value="Vert_HS_TF"/>
    <property type="match status" value="1"/>
</dbReference>
<comment type="similarity">
    <text evidence="2 9">Belongs to the HSF family.</text>
</comment>
<dbReference type="GO" id="GO:0005634">
    <property type="term" value="C:nucleus"/>
    <property type="evidence" value="ECO:0007669"/>
    <property type="project" value="UniProtKB-SubCell"/>
</dbReference>
<evidence type="ECO:0000256" key="1">
    <source>
        <dbReference type="ARBA" id="ARBA00004123"/>
    </source>
</evidence>
<keyword evidence="6" id="KW-0010">Activator</keyword>
<dbReference type="AlphaFoldDB" id="A0A3Q1BBQ3"/>
<evidence type="ECO:0000313" key="11">
    <source>
        <dbReference type="Ensembl" id="ENSAOCP00000011747.2"/>
    </source>
</evidence>
<dbReference type="InterPro" id="IPR036390">
    <property type="entry name" value="WH_DNA-bd_sf"/>
</dbReference>
<keyword evidence="12" id="KW-1185">Reference proteome</keyword>
<dbReference type="PRINTS" id="PR00056">
    <property type="entry name" value="HSFDOMAIN"/>
</dbReference>
<dbReference type="InterPro" id="IPR036388">
    <property type="entry name" value="WH-like_DNA-bd_sf"/>
</dbReference>
<dbReference type="Gene3D" id="1.10.10.10">
    <property type="entry name" value="Winged helix-like DNA-binding domain superfamily/Winged helix DNA-binding domain"/>
    <property type="match status" value="1"/>
</dbReference>
<proteinExistence type="inferred from homology"/>
<reference evidence="11" key="2">
    <citation type="submission" date="2025-08" db="UniProtKB">
        <authorList>
            <consortium name="Ensembl"/>
        </authorList>
    </citation>
    <scope>IDENTIFICATION</scope>
</reference>
<keyword evidence="4" id="KW-0346">Stress response</keyword>
<keyword evidence="5" id="KW-0238">DNA-binding</keyword>
<dbReference type="PANTHER" id="PTHR10015:SF274">
    <property type="entry name" value="HEAT SHOCK FACTOR PROTEIN 1"/>
    <property type="match status" value="1"/>
</dbReference>